<proteinExistence type="predicted"/>
<name>A0A6J4KY49_9ACTN</name>
<dbReference type="EMBL" id="CADCTT010000281">
    <property type="protein sequence ID" value="CAA9318429.1"/>
    <property type="molecule type" value="Genomic_DNA"/>
</dbReference>
<evidence type="ECO:0000313" key="1">
    <source>
        <dbReference type="EMBL" id="CAA9318429.1"/>
    </source>
</evidence>
<organism evidence="1">
    <name type="scientific">uncultured Friedmanniella sp</name>
    <dbReference type="NCBI Taxonomy" id="335381"/>
    <lineage>
        <taxon>Bacteria</taxon>
        <taxon>Bacillati</taxon>
        <taxon>Actinomycetota</taxon>
        <taxon>Actinomycetes</taxon>
        <taxon>Propionibacteriales</taxon>
        <taxon>Nocardioidaceae</taxon>
        <taxon>Friedmanniella</taxon>
        <taxon>environmental samples</taxon>
    </lineage>
</organism>
<reference evidence="1" key="1">
    <citation type="submission" date="2020-02" db="EMBL/GenBank/DDBJ databases">
        <authorList>
            <person name="Meier V. D."/>
        </authorList>
    </citation>
    <scope>NUCLEOTIDE SEQUENCE</scope>
    <source>
        <strain evidence="1">AVDCRST_MAG61</strain>
    </source>
</reference>
<feature type="non-terminal residue" evidence="1">
    <location>
        <position position="54"/>
    </location>
</feature>
<protein>
    <submittedName>
        <fullName evidence="1">Uncharacterized protein</fullName>
    </submittedName>
</protein>
<accession>A0A6J4KY49</accession>
<sequence>GGTATGSPATEGRPCACEVCPSTGTGCPSPWPVCGDSRLDLPDPLPPGHRRRHL</sequence>
<dbReference type="AlphaFoldDB" id="A0A6J4KY49"/>
<feature type="non-terminal residue" evidence="1">
    <location>
        <position position="1"/>
    </location>
</feature>
<gene>
    <name evidence="1" type="ORF">AVDCRST_MAG61-2152</name>
</gene>